<accession>A0AC34FCR5</accession>
<sequence length="488" mass="55443">MSTFDLLSTTPIPLASFFTNEMASVTSFSSNFSSTISPVTTFPTVHPYIAYARKIYIWLVPVMVSVLTIAVIGNGLIVISAPWLSRPINPYHRLCVSLAAADTWAASLLVTGLIVNSYLPVVIGIHKKTECLAAFLEIFRISGMLTSNLHIFALAVHQFVGIVYPLRYKMILTTRRQRLLIFILWTVPLAFIFTWFIAIPNDGFRHPTCKLTFYGRLPFRLSVFISFIVPLLATFALYANILFTLIKAKAKCNADLRRSMHDNYRRRVKSKLKLVWTTLLILSTFTLSWGLCVLYFVLVCIDGCIFVYRYSVSFQVGFLLNSTVNFLVMVKLLLNPLIYALRMKHIRKSVLACLRITCFCCFRHLKANSMTNLTTNNGLYSSVNEKIEKSDSVTQQSLHKSVHRTTSDKICKPRKTSMCPRQIPKSALRSSSTAFETRPRGVSQDDVPMIIRGEPDDSIQLLENISQRNSRNRASFHQEFWHDTDSEA</sequence>
<name>A0AC34FCR5_9BILA</name>
<evidence type="ECO:0000313" key="2">
    <source>
        <dbReference type="WBParaSite" id="ES5_v2.g15171.t1"/>
    </source>
</evidence>
<reference evidence="2" key="1">
    <citation type="submission" date="2022-11" db="UniProtKB">
        <authorList>
            <consortium name="WormBaseParasite"/>
        </authorList>
    </citation>
    <scope>IDENTIFICATION</scope>
</reference>
<dbReference type="WBParaSite" id="ES5_v2.g15171.t1">
    <property type="protein sequence ID" value="ES5_v2.g15171.t1"/>
    <property type="gene ID" value="ES5_v2.g15171"/>
</dbReference>
<evidence type="ECO:0000313" key="1">
    <source>
        <dbReference type="Proteomes" id="UP000887579"/>
    </source>
</evidence>
<dbReference type="Proteomes" id="UP000887579">
    <property type="component" value="Unplaced"/>
</dbReference>
<protein>
    <submittedName>
        <fullName evidence="2">G-protein coupled receptors family 1 profile domain-containing protein</fullName>
    </submittedName>
</protein>
<proteinExistence type="predicted"/>
<organism evidence="1 2">
    <name type="scientific">Panagrolaimus sp. ES5</name>
    <dbReference type="NCBI Taxonomy" id="591445"/>
    <lineage>
        <taxon>Eukaryota</taxon>
        <taxon>Metazoa</taxon>
        <taxon>Ecdysozoa</taxon>
        <taxon>Nematoda</taxon>
        <taxon>Chromadorea</taxon>
        <taxon>Rhabditida</taxon>
        <taxon>Tylenchina</taxon>
        <taxon>Panagrolaimomorpha</taxon>
        <taxon>Panagrolaimoidea</taxon>
        <taxon>Panagrolaimidae</taxon>
        <taxon>Panagrolaimus</taxon>
    </lineage>
</organism>